<accession>A0A2J8WL28</accession>
<organism evidence="2">
    <name type="scientific">Pongo abelii</name>
    <name type="common">Sumatran orangutan</name>
    <name type="synonym">Pongo pygmaeus abelii</name>
    <dbReference type="NCBI Taxonomy" id="9601"/>
    <lineage>
        <taxon>Eukaryota</taxon>
        <taxon>Metazoa</taxon>
        <taxon>Chordata</taxon>
        <taxon>Craniata</taxon>
        <taxon>Vertebrata</taxon>
        <taxon>Euteleostomi</taxon>
        <taxon>Mammalia</taxon>
        <taxon>Eutheria</taxon>
        <taxon>Euarchontoglires</taxon>
        <taxon>Primates</taxon>
        <taxon>Haplorrhini</taxon>
        <taxon>Catarrhini</taxon>
        <taxon>Hominidae</taxon>
        <taxon>Pongo</taxon>
    </lineage>
</organism>
<sequence>MVPSCCFFRCRKQKDNRYQPNKDVVEQMEKCIQEKDEKLKTVEELLETGLIQAIRTENSSLTKEVQDLKAKQNDQVSFASLVEELKKVIHEKDGKIKSVEELLEAELLKVANKEKTVQDLKQEIKALKEEIGNVQLEKAQQLSITSQVQELQNLLKGKEEQM</sequence>
<comment type="caution">
    <text evidence="2">The sequence shown here is derived from an EMBL/GenBank/DDBJ whole genome shotgun (WGS) entry which is preliminary data.</text>
</comment>
<proteinExistence type="predicted"/>
<dbReference type="GO" id="GO:0007018">
    <property type="term" value="P:microtubule-based movement"/>
    <property type="evidence" value="ECO:0007669"/>
    <property type="project" value="InterPro"/>
</dbReference>
<name>A0A2J8WL28_PONAB</name>
<feature type="non-terminal residue" evidence="2">
    <location>
        <position position="162"/>
    </location>
</feature>
<reference evidence="2" key="1">
    <citation type="submission" date="2017-12" db="EMBL/GenBank/DDBJ databases">
        <title>High-resolution comparative analysis of great ape genomes.</title>
        <authorList>
            <person name="Pollen A."/>
            <person name="Hastie A."/>
            <person name="Hormozdiari F."/>
            <person name="Dougherty M."/>
            <person name="Liu R."/>
            <person name="Chaisson M."/>
            <person name="Hoppe E."/>
            <person name="Hill C."/>
            <person name="Pang A."/>
            <person name="Hillier L."/>
            <person name="Baker C."/>
            <person name="Armstrong J."/>
            <person name="Shendure J."/>
            <person name="Paten B."/>
            <person name="Wilson R."/>
            <person name="Chao H."/>
            <person name="Schneider V."/>
            <person name="Ventura M."/>
            <person name="Kronenberg Z."/>
            <person name="Murali S."/>
            <person name="Gordon D."/>
            <person name="Cantsilieris S."/>
            <person name="Munson K."/>
            <person name="Nelson B."/>
            <person name="Raja A."/>
            <person name="Underwood J."/>
            <person name="Diekhans M."/>
            <person name="Fiddes I."/>
            <person name="Haussler D."/>
            <person name="Eichler E."/>
        </authorList>
    </citation>
    <scope>NUCLEOTIDE SEQUENCE [LARGE SCALE GENOMIC DNA]</scope>
    <source>
        <strain evidence="2">Susie</strain>
    </source>
</reference>
<feature type="coiled-coil region" evidence="1">
    <location>
        <begin position="25"/>
        <end position="137"/>
    </location>
</feature>
<dbReference type="InterPro" id="IPR024854">
    <property type="entry name" value="Kinectin"/>
</dbReference>
<evidence type="ECO:0000256" key="1">
    <source>
        <dbReference type="SAM" id="Coils"/>
    </source>
</evidence>
<dbReference type="AlphaFoldDB" id="A0A2J8WL28"/>
<dbReference type="PANTHER" id="PTHR18864:SF1">
    <property type="entry name" value="KINECTIN"/>
    <property type="match status" value="1"/>
</dbReference>
<evidence type="ECO:0000313" key="2">
    <source>
        <dbReference type="EMBL" id="PNJ70470.1"/>
    </source>
</evidence>
<protein>
    <submittedName>
        <fullName evidence="2">KTN1 isoform 12</fullName>
    </submittedName>
</protein>
<dbReference type="GO" id="GO:0019894">
    <property type="term" value="F:kinesin binding"/>
    <property type="evidence" value="ECO:0007669"/>
    <property type="project" value="InterPro"/>
</dbReference>
<dbReference type="PANTHER" id="PTHR18864">
    <property type="entry name" value="KINECTIN"/>
    <property type="match status" value="1"/>
</dbReference>
<gene>
    <name evidence="2" type="ORF">CR201_G0009660</name>
</gene>
<keyword evidence="1" id="KW-0175">Coiled coil</keyword>
<dbReference type="EMBL" id="NDHI03003386">
    <property type="protein sequence ID" value="PNJ70470.1"/>
    <property type="molecule type" value="Genomic_DNA"/>
</dbReference>